<gene>
    <name evidence="3" type="ORF">SPIL2461_LOCUS15960</name>
</gene>
<comment type="caution">
    <text evidence="3">The sequence shown here is derived from an EMBL/GenBank/DDBJ whole genome shotgun (WGS) entry which is preliminary data.</text>
</comment>
<dbReference type="EMBL" id="CAJNIZ010040247">
    <property type="protein sequence ID" value="CAE7600984.1"/>
    <property type="molecule type" value="Genomic_DNA"/>
</dbReference>
<keyword evidence="1" id="KW-1133">Transmembrane helix</keyword>
<keyword evidence="1" id="KW-0472">Membrane</keyword>
<feature type="transmembrane region" description="Helical" evidence="1">
    <location>
        <begin position="368"/>
        <end position="390"/>
    </location>
</feature>
<dbReference type="SUPFAM" id="SSF57184">
    <property type="entry name" value="Growth factor receptor domain"/>
    <property type="match status" value="1"/>
</dbReference>
<protein>
    <submittedName>
        <fullName evidence="3">Uncharacterized protein</fullName>
    </submittedName>
</protein>
<dbReference type="InterPro" id="IPR009030">
    <property type="entry name" value="Growth_fac_rcpt_cys_sf"/>
</dbReference>
<evidence type="ECO:0000313" key="4">
    <source>
        <dbReference type="Proteomes" id="UP000649617"/>
    </source>
</evidence>
<keyword evidence="2" id="KW-0732">Signal</keyword>
<dbReference type="AlphaFoldDB" id="A0A812V4H0"/>
<accession>A0A812V4H0</accession>
<keyword evidence="1" id="KW-0812">Transmembrane</keyword>
<organism evidence="3 4">
    <name type="scientific">Symbiodinium pilosum</name>
    <name type="common">Dinoflagellate</name>
    <dbReference type="NCBI Taxonomy" id="2952"/>
    <lineage>
        <taxon>Eukaryota</taxon>
        <taxon>Sar</taxon>
        <taxon>Alveolata</taxon>
        <taxon>Dinophyceae</taxon>
        <taxon>Suessiales</taxon>
        <taxon>Symbiodiniaceae</taxon>
        <taxon>Symbiodinium</taxon>
    </lineage>
</organism>
<dbReference type="Gene3D" id="2.10.220.10">
    <property type="entry name" value="Hormone Receptor, Insulin-like Growth Factor Receptor 1, Chain A, domain 2"/>
    <property type="match status" value="1"/>
</dbReference>
<feature type="signal peptide" evidence="2">
    <location>
        <begin position="1"/>
        <end position="27"/>
    </location>
</feature>
<evidence type="ECO:0000256" key="2">
    <source>
        <dbReference type="SAM" id="SignalP"/>
    </source>
</evidence>
<sequence length="422" mass="46049">MLGTSSMCLCALHLWGWLCLRIAAMGGDEFEALTPRDNIQTANAEAKCHLANLFLHSLADDDGAAQPIDVRPVPGQMQAFEATLDYSMAGFHIQATASPPDACQVSQMSTAAIMLDPGDSTLSEVFVEARQEGLTSLKSLRYLVNVSRLAGAETELRHVSVSGAYLVPGWKPDVREYTVFLDLEEDLVRFNSIKLDNGQAIEMTAELEFAGTHVEARRLQTLPEAPRKTNTLGEAQRVTSMLTTTLDVGHSRVVQLGVTSADRSQATNYFFTVQRPGCSEERRFFDGSSRACTDICNEGFYGSSATGRCTRCLDPHCAACEGRNCSLCFHKYEFQSGACVPKGAGSGMAALRQVESGVTSYAWKHQTMMVIVGASLAVIGSACAASVFCTQGTVFKRRPRLLQDEDDDDMQDFSYREDSYRA</sequence>
<evidence type="ECO:0000313" key="3">
    <source>
        <dbReference type="EMBL" id="CAE7600984.1"/>
    </source>
</evidence>
<keyword evidence="4" id="KW-1185">Reference proteome</keyword>
<name>A0A812V4H0_SYMPI</name>
<reference evidence="3" key="1">
    <citation type="submission" date="2021-02" db="EMBL/GenBank/DDBJ databases">
        <authorList>
            <person name="Dougan E. K."/>
            <person name="Rhodes N."/>
            <person name="Thang M."/>
            <person name="Chan C."/>
        </authorList>
    </citation>
    <scope>NUCLEOTIDE SEQUENCE</scope>
</reference>
<dbReference type="Proteomes" id="UP000649617">
    <property type="component" value="Unassembled WGS sequence"/>
</dbReference>
<feature type="chain" id="PRO_5032890451" evidence="2">
    <location>
        <begin position="28"/>
        <end position="422"/>
    </location>
</feature>
<proteinExistence type="predicted"/>
<dbReference type="OrthoDB" id="408706at2759"/>
<evidence type="ECO:0000256" key="1">
    <source>
        <dbReference type="SAM" id="Phobius"/>
    </source>
</evidence>